<evidence type="ECO:0000256" key="2">
    <source>
        <dbReference type="SAM" id="Phobius"/>
    </source>
</evidence>
<dbReference type="SUPFAM" id="SSF103190">
    <property type="entry name" value="Sensory domain-like"/>
    <property type="match status" value="1"/>
</dbReference>
<dbReference type="Proteomes" id="UP000009168">
    <property type="component" value="Unassembled WGS sequence"/>
</dbReference>
<keyword evidence="2" id="KW-0812">Transmembrane</keyword>
<name>W7XJX6_TETTS</name>
<reference evidence="4" key="1">
    <citation type="journal article" date="2006" name="PLoS Biol.">
        <title>Macronuclear genome sequence of the ciliate Tetrahymena thermophila, a model eukaryote.</title>
        <authorList>
            <person name="Eisen J.A."/>
            <person name="Coyne R.S."/>
            <person name="Wu M."/>
            <person name="Wu D."/>
            <person name="Thiagarajan M."/>
            <person name="Wortman J.R."/>
            <person name="Badger J.H."/>
            <person name="Ren Q."/>
            <person name="Amedeo P."/>
            <person name="Jones K.M."/>
            <person name="Tallon L.J."/>
            <person name="Delcher A.L."/>
            <person name="Salzberg S.L."/>
            <person name="Silva J.C."/>
            <person name="Haas B.J."/>
            <person name="Majoros W.H."/>
            <person name="Farzad M."/>
            <person name="Carlton J.M."/>
            <person name="Smith R.K. Jr."/>
            <person name="Garg J."/>
            <person name="Pearlman R.E."/>
            <person name="Karrer K.M."/>
            <person name="Sun L."/>
            <person name="Manning G."/>
            <person name="Elde N.C."/>
            <person name="Turkewitz A.P."/>
            <person name="Asai D.J."/>
            <person name="Wilkes D.E."/>
            <person name="Wang Y."/>
            <person name="Cai H."/>
            <person name="Collins K."/>
            <person name="Stewart B.A."/>
            <person name="Lee S.R."/>
            <person name="Wilamowska K."/>
            <person name="Weinberg Z."/>
            <person name="Ruzzo W.L."/>
            <person name="Wloga D."/>
            <person name="Gaertig J."/>
            <person name="Frankel J."/>
            <person name="Tsao C.-C."/>
            <person name="Gorovsky M.A."/>
            <person name="Keeling P.J."/>
            <person name="Waller R.F."/>
            <person name="Patron N.J."/>
            <person name="Cherry J.M."/>
            <person name="Stover N.A."/>
            <person name="Krieger C.J."/>
            <person name="del Toro C."/>
            <person name="Ryder H.F."/>
            <person name="Williamson S.C."/>
            <person name="Barbeau R.A."/>
            <person name="Hamilton E.P."/>
            <person name="Orias E."/>
        </authorList>
    </citation>
    <scope>NUCLEOTIDE SEQUENCE [LARGE SCALE GENOMIC DNA]</scope>
    <source>
        <strain evidence="4">SB210</strain>
    </source>
</reference>
<evidence type="ECO:0000256" key="1">
    <source>
        <dbReference type="PROSITE-ProRule" id="PRU00339"/>
    </source>
</evidence>
<gene>
    <name evidence="3" type="ORF">TTHERM_000275799</name>
</gene>
<dbReference type="PROSITE" id="PS50005">
    <property type="entry name" value="TPR"/>
    <property type="match status" value="1"/>
</dbReference>
<dbReference type="InParanoid" id="W7XJX6"/>
<organism evidence="3 4">
    <name type="scientific">Tetrahymena thermophila (strain SB210)</name>
    <dbReference type="NCBI Taxonomy" id="312017"/>
    <lineage>
        <taxon>Eukaryota</taxon>
        <taxon>Sar</taxon>
        <taxon>Alveolata</taxon>
        <taxon>Ciliophora</taxon>
        <taxon>Intramacronucleata</taxon>
        <taxon>Oligohymenophorea</taxon>
        <taxon>Hymenostomatida</taxon>
        <taxon>Tetrahymenina</taxon>
        <taxon>Tetrahymenidae</taxon>
        <taxon>Tetrahymena</taxon>
    </lineage>
</organism>
<feature type="transmembrane region" description="Helical" evidence="2">
    <location>
        <begin position="6"/>
        <end position="28"/>
    </location>
</feature>
<dbReference type="RefSeq" id="XP_012653091.1">
    <property type="nucleotide sequence ID" value="XM_012797637.1"/>
</dbReference>
<evidence type="ECO:0000313" key="3">
    <source>
        <dbReference type="EMBL" id="EWS74414.1"/>
    </source>
</evidence>
<dbReference type="GeneID" id="24438146"/>
<keyword evidence="2" id="KW-1133">Transmembrane helix</keyword>
<dbReference type="Gene3D" id="1.25.40.10">
    <property type="entry name" value="Tetratricopeptide repeat domain"/>
    <property type="match status" value="1"/>
</dbReference>
<dbReference type="InterPro" id="IPR029151">
    <property type="entry name" value="Sensor-like_sf"/>
</dbReference>
<dbReference type="EMBL" id="GG662703">
    <property type="protein sequence ID" value="EWS74414.1"/>
    <property type="molecule type" value="Genomic_DNA"/>
</dbReference>
<feature type="repeat" description="TPR" evidence="1">
    <location>
        <begin position="746"/>
        <end position="779"/>
    </location>
</feature>
<dbReference type="KEGG" id="tet:TTHERM_000275799"/>
<protein>
    <submittedName>
        <fullName evidence="3">Tetratricopeptide repeat protein</fullName>
    </submittedName>
</protein>
<evidence type="ECO:0000313" key="4">
    <source>
        <dbReference type="Proteomes" id="UP000009168"/>
    </source>
</evidence>
<accession>W7XJX6</accession>
<proteinExistence type="predicted"/>
<keyword evidence="4" id="KW-1185">Reference proteome</keyword>
<dbReference type="SUPFAM" id="SSF81901">
    <property type="entry name" value="HCP-like"/>
    <property type="match status" value="1"/>
</dbReference>
<dbReference type="SMART" id="SM00028">
    <property type="entry name" value="TPR"/>
    <property type="match status" value="2"/>
</dbReference>
<dbReference type="InterPro" id="IPR011990">
    <property type="entry name" value="TPR-like_helical_dom_sf"/>
</dbReference>
<keyword evidence="2" id="KW-0472">Membrane</keyword>
<keyword evidence="1" id="KW-0802">TPR repeat</keyword>
<sequence length="1282" mass="152371">MRWLIYKLIISVSLPIILGVGIVLAIFYKSLFNALQQWEQDSNVWIHSTQQQLLHNSVFSQHLIEEYSFNQMQLHMVIMKSLYNQYQNNKITINQKTTFTICSYRELAFNQCPENVYNQLNQNQFYADLYFVRQVFKFDLLTPQQQYFIIMNDFLSFYGRAAFYSSQISQTLLQIIFIYNADTTSLEYGIPSGFYNYTQSDFEDCFGNNFIEPFDPRCRPWYKYAQNHQGYFFYEPYIDAIMGNLLMTLSSQVRDSQQNFYSVDSIDFSMQSIVQQFNSTLNDNAYSVLLHEFNSTIFYHPLLQNSSLESWGDLEFQNITTNCQSLSELQDCLTEKQQFEQQVNQSILFIQNGEYDIDNQINTTQMYQYWSRYGVKLISLVYPVKSTINGINTQLPYSFATILTARVIKDNSDKLKLFNLFNENIIEIPLIIEFIIISISVFLFIFHYGYFLKHQIQHPIELLIIFLERSLMQQQSCNQFLLKKEKCNIIRKSQLYSNKNANQKVNNRKKGNTDQDFQNQNQIIDTPLLTSGNNGQIFNFLSLEEKKNDEQRMFTLLSKNNLLYPQNPEEEVLIEEGERIAQKNNKPSNLINNSKTLMNTSHRKLNQQEQNIQNSPGQHLFSNQYESPYQITQSQRGNSPHQIKTLDESVYSLGQNSKSSGGYDYINKLEREQINDKENKNKILNGLQPMFKEMEIIKETFQNLENLINYQIDAYTQNSQDTMNTLFHFSKAKSTFQKLQNELGLGRCYFNLGVIYLLKSEYDLASEQFESALMINLRQIGVDTVEEINDKIFLTFDSQEDELTLFCKRIFSLAYCLKSQAFQSIYKQKEDINSNYAYDFSQYQEVFQVYNQQNKSLLKKSFDLYEIIQQIIFNQGEQFSDLFKLYLYQEQIEIVEYLNIFVKLPQYLEKSNFLLKKISKHNLSTPMLQSQNRQHNQTTNRTRFSIDESQHNKLNSFNKLNNNLINIIIEILKSRQKFLLGKIERKKKNYVKAIEYLTQSLEEGTHYNPFQRKITLQNLNELFKLTSLKQQNITIEIESEEQSNPIDILILLQLDSILQLYTFETCIEYIKQSDFFKQGDRVMIIVFNTDLEIFMPFTEIKNENHWKLVIKSLQNLFIQLIQNPNQDQIQLSWQDALYQSLNYIYDFKIWDQYLANEFQKYINNQSIFNYTQKDIIDLIKKQKGQLQRKKIVLLFSREQDNWQQNRDQEILIKQKILNLPKPIVYHMKDYQLIDNDQNQFKSECYVYESFQEEIQFVKKVSRLRNIEKFNQQYEFLSILNHS</sequence>
<dbReference type="InterPro" id="IPR019734">
    <property type="entry name" value="TPR_rpt"/>
</dbReference>
<dbReference type="Gene3D" id="3.30.450.20">
    <property type="entry name" value="PAS domain"/>
    <property type="match status" value="1"/>
</dbReference>